<comment type="caution">
    <text evidence="2">The sequence shown here is derived from an EMBL/GenBank/DDBJ whole genome shotgun (WGS) entry which is preliminary data.</text>
</comment>
<dbReference type="Gene3D" id="3.30.390.10">
    <property type="entry name" value="Enolase-like, N-terminal domain"/>
    <property type="match status" value="1"/>
</dbReference>
<dbReference type="Gene3D" id="3.20.20.120">
    <property type="entry name" value="Enolase-like C-terminal domain"/>
    <property type="match status" value="1"/>
</dbReference>
<sequence>FGGISPLKKVMDFAAQYQVKSGFHGPTDISPVGFAAQLHVGLAIHNFGIQEYMQHSEKTNEVFEQSMTFKDGYLHPGEAPGIGVEFNEEAAAAFPYQQAYLPYNRLVDGTVHDW</sequence>
<dbReference type="RefSeq" id="WP_279629529.1">
    <property type="nucleotide sequence ID" value="NZ_RBIR01000005.1"/>
</dbReference>
<dbReference type="PANTHER" id="PTHR48080:SF6">
    <property type="entry name" value="STARVATION-SENSING PROTEIN RSPA"/>
    <property type="match status" value="1"/>
</dbReference>
<name>A0A495EPA8_9MICC</name>
<dbReference type="SUPFAM" id="SSF51604">
    <property type="entry name" value="Enolase C-terminal domain-like"/>
    <property type="match status" value="1"/>
</dbReference>
<evidence type="ECO:0000259" key="1">
    <source>
        <dbReference type="Pfam" id="PF13378"/>
    </source>
</evidence>
<dbReference type="AlphaFoldDB" id="A0A495EPA8"/>
<dbReference type="InterPro" id="IPR029065">
    <property type="entry name" value="Enolase_C-like"/>
</dbReference>
<gene>
    <name evidence="2" type="ORF">C8D78_2493</name>
</gene>
<organism evidence="2 3">
    <name type="scientific">Arthrobacter oryzae</name>
    <dbReference type="NCBI Taxonomy" id="409290"/>
    <lineage>
        <taxon>Bacteria</taxon>
        <taxon>Bacillati</taxon>
        <taxon>Actinomycetota</taxon>
        <taxon>Actinomycetes</taxon>
        <taxon>Micrococcales</taxon>
        <taxon>Micrococcaceae</taxon>
        <taxon>Arthrobacter</taxon>
    </lineage>
</organism>
<dbReference type="Proteomes" id="UP000276055">
    <property type="component" value="Unassembled WGS sequence"/>
</dbReference>
<protein>
    <submittedName>
        <fullName evidence="2">Enolase-like protein</fullName>
    </submittedName>
</protein>
<feature type="domain" description="Enolase C-terminal" evidence="1">
    <location>
        <begin position="2"/>
        <end position="90"/>
    </location>
</feature>
<dbReference type="InterPro" id="IPR036849">
    <property type="entry name" value="Enolase-like_C_sf"/>
</dbReference>
<proteinExistence type="predicted"/>
<dbReference type="InterPro" id="IPR029017">
    <property type="entry name" value="Enolase-like_N"/>
</dbReference>
<dbReference type="Pfam" id="PF13378">
    <property type="entry name" value="MR_MLE_C"/>
    <property type="match status" value="1"/>
</dbReference>
<reference evidence="2 3" key="1">
    <citation type="submission" date="2018-10" db="EMBL/GenBank/DDBJ databases">
        <title>Genomic Encyclopedia of Type Strains, Phase IV (KMG-IV): sequencing the most valuable type-strain genomes for metagenomic binning, comparative biology and taxonomic classification.</title>
        <authorList>
            <person name="Goeker M."/>
        </authorList>
    </citation>
    <scope>NUCLEOTIDE SEQUENCE [LARGE SCALE GENOMIC DNA]</scope>
    <source>
        <strain evidence="2 3">DSM 25586</strain>
    </source>
</reference>
<dbReference type="EMBL" id="RBIR01000005">
    <property type="protein sequence ID" value="RKR18754.1"/>
    <property type="molecule type" value="Genomic_DNA"/>
</dbReference>
<dbReference type="InterPro" id="IPR034593">
    <property type="entry name" value="DgoD-like"/>
</dbReference>
<evidence type="ECO:0000313" key="2">
    <source>
        <dbReference type="EMBL" id="RKR18754.1"/>
    </source>
</evidence>
<accession>A0A495EPA8</accession>
<evidence type="ECO:0000313" key="3">
    <source>
        <dbReference type="Proteomes" id="UP000276055"/>
    </source>
</evidence>
<feature type="non-terminal residue" evidence="2">
    <location>
        <position position="1"/>
    </location>
</feature>
<dbReference type="PANTHER" id="PTHR48080">
    <property type="entry name" value="D-GALACTONATE DEHYDRATASE-RELATED"/>
    <property type="match status" value="1"/>
</dbReference>